<protein>
    <submittedName>
        <fullName evidence="1">Uncharacterized protein</fullName>
    </submittedName>
</protein>
<comment type="caution">
    <text evidence="1">The sequence shown here is derived from an EMBL/GenBank/DDBJ whole genome shotgun (WGS) entry which is preliminary data.</text>
</comment>
<dbReference type="AlphaFoldDB" id="A0A371I0Q7"/>
<name>A0A371I0Q7_MUCPR</name>
<sequence length="102" mass="12015">MKTKAILELWDIQIQIKQALLLIRNPPLYITFCLVRFREIMQMAPICNNQATLHITSSSVFYEWTKYIEIGCHFIGKILFEDITTNVNSNDQLENFFTNSLR</sequence>
<feature type="non-terminal residue" evidence="1">
    <location>
        <position position="102"/>
    </location>
</feature>
<evidence type="ECO:0000313" key="1">
    <source>
        <dbReference type="EMBL" id="RDY08638.1"/>
    </source>
</evidence>
<proteinExistence type="predicted"/>
<dbReference type="Proteomes" id="UP000257109">
    <property type="component" value="Unassembled WGS sequence"/>
</dbReference>
<reference evidence="1" key="1">
    <citation type="submission" date="2018-05" db="EMBL/GenBank/DDBJ databases">
        <title>Draft genome of Mucuna pruriens seed.</title>
        <authorList>
            <person name="Nnadi N.E."/>
            <person name="Vos R."/>
            <person name="Hasami M.H."/>
            <person name="Devisetty U.K."/>
            <person name="Aguiy J.C."/>
        </authorList>
    </citation>
    <scope>NUCLEOTIDE SEQUENCE [LARGE SCALE GENOMIC DNA]</scope>
    <source>
        <strain evidence="1">JCA_2017</strain>
    </source>
</reference>
<dbReference type="OrthoDB" id="414945at2759"/>
<dbReference type="EMBL" id="QJKJ01001240">
    <property type="protein sequence ID" value="RDY08638.1"/>
    <property type="molecule type" value="Genomic_DNA"/>
</dbReference>
<evidence type="ECO:0000313" key="2">
    <source>
        <dbReference type="Proteomes" id="UP000257109"/>
    </source>
</evidence>
<feature type="non-terminal residue" evidence="1">
    <location>
        <position position="1"/>
    </location>
</feature>
<organism evidence="1 2">
    <name type="scientific">Mucuna pruriens</name>
    <name type="common">Velvet bean</name>
    <name type="synonym">Dolichos pruriens</name>
    <dbReference type="NCBI Taxonomy" id="157652"/>
    <lineage>
        <taxon>Eukaryota</taxon>
        <taxon>Viridiplantae</taxon>
        <taxon>Streptophyta</taxon>
        <taxon>Embryophyta</taxon>
        <taxon>Tracheophyta</taxon>
        <taxon>Spermatophyta</taxon>
        <taxon>Magnoliopsida</taxon>
        <taxon>eudicotyledons</taxon>
        <taxon>Gunneridae</taxon>
        <taxon>Pentapetalae</taxon>
        <taxon>rosids</taxon>
        <taxon>fabids</taxon>
        <taxon>Fabales</taxon>
        <taxon>Fabaceae</taxon>
        <taxon>Papilionoideae</taxon>
        <taxon>50 kb inversion clade</taxon>
        <taxon>NPAAA clade</taxon>
        <taxon>indigoferoid/millettioid clade</taxon>
        <taxon>Phaseoleae</taxon>
        <taxon>Mucuna</taxon>
    </lineage>
</organism>
<accession>A0A371I0Q7</accession>
<keyword evidence="2" id="KW-1185">Reference proteome</keyword>
<gene>
    <name evidence="1" type="ORF">CR513_07122</name>
</gene>